<dbReference type="EMBL" id="JACARF010000005">
    <property type="protein sequence ID" value="NWE75152.1"/>
    <property type="molecule type" value="Genomic_DNA"/>
</dbReference>
<accession>A0A7Y8F9C5</accession>
<protein>
    <recommendedName>
        <fullName evidence="3">DUF2591 domain-containing protein</fullName>
    </recommendedName>
</protein>
<gene>
    <name evidence="1" type="ORF">HX828_06265</name>
</gene>
<organism evidence="1 2">
    <name type="scientific">Pseudomonas yamanorum</name>
    <dbReference type="NCBI Taxonomy" id="515393"/>
    <lineage>
        <taxon>Bacteria</taxon>
        <taxon>Pseudomonadati</taxon>
        <taxon>Pseudomonadota</taxon>
        <taxon>Gammaproteobacteria</taxon>
        <taxon>Pseudomonadales</taxon>
        <taxon>Pseudomonadaceae</taxon>
        <taxon>Pseudomonas</taxon>
    </lineage>
</organism>
<proteinExistence type="predicted"/>
<dbReference type="Proteomes" id="UP000537188">
    <property type="component" value="Unassembled WGS sequence"/>
</dbReference>
<evidence type="ECO:0000313" key="2">
    <source>
        <dbReference type="Proteomes" id="UP000537188"/>
    </source>
</evidence>
<evidence type="ECO:0000313" key="1">
    <source>
        <dbReference type="EMBL" id="NWE75152.1"/>
    </source>
</evidence>
<dbReference type="RefSeq" id="WP_177113125.1">
    <property type="nucleotide sequence ID" value="NZ_JACARF010000005.1"/>
</dbReference>
<sequence>MSHMVSVRTEDLAGPALGWAVESIEGSPSPAAGQMQLAFCAPPADDAQCERLVAKYAVWVEPGHAVNWVADTKRDPFQRVHGETRAIAVCRAVLAVAIGKTCSVPAELV</sequence>
<name>A0A7Y8F9C5_9PSED</name>
<reference evidence="1 2" key="1">
    <citation type="submission" date="2020-04" db="EMBL/GenBank/DDBJ databases">
        <title>Molecular characterization of pseudomonads from Agaricus bisporus reveal novel blotch 2 pathogens in Western Europe.</title>
        <authorList>
            <person name="Taparia T."/>
            <person name="Krijger M."/>
            <person name="Haynes E."/>
            <person name="Elpinstone J.G."/>
            <person name="Noble R."/>
            <person name="Van Der Wolf J."/>
        </authorList>
    </citation>
    <scope>NUCLEOTIDE SEQUENCE [LARGE SCALE GENOMIC DNA]</scope>
    <source>
        <strain evidence="1 2">IPO3781</strain>
    </source>
</reference>
<evidence type="ECO:0008006" key="3">
    <source>
        <dbReference type="Google" id="ProtNLM"/>
    </source>
</evidence>
<dbReference type="AlphaFoldDB" id="A0A7Y8F9C5"/>
<comment type="caution">
    <text evidence="1">The sequence shown here is derived from an EMBL/GenBank/DDBJ whole genome shotgun (WGS) entry which is preliminary data.</text>
</comment>